<keyword evidence="4" id="KW-0408">Iron</keyword>
<evidence type="ECO:0000256" key="6">
    <source>
        <dbReference type="SAM" id="MobiDB-lite"/>
    </source>
</evidence>
<sequence>MSDVKAVTGLQSGAGNFRGYHQSAPAEADEEIARIGPGTAGGEYIRRFWHPIYITEDLGELPEAIKILGEELVLFRYGDGKLGLVHKYCPHRRASLEYGKCEDRGIRCCYHGWLFAPDGEILETPAEDSKAADMVRERTRLGAYPVIECRGLIFAYMGPPEKQPEFPIYDAYLYDGMTSATYKAPYTCNWIQVLDAILDPTHTTYLHSQNSHPQFSDGMKEDGVLKFYERNENQFLGSSTRRIGDNAWVRVNELILPNFTQAGSAYAADGTEQRYFGRSCFTRWVVPVDDENSIVYAWANFGDRWDPHEYNTREGHEMIEQGEVLDRTPEEKKRYPADSEAVEGMGPISTHKGENLMPTDRGISLYRRRVRKHIRDLVEGIEPPQPVRTGGETVRTYGQDTVLTRPPRGDDADDAYLEKIGDAVMQIQFSTEALGDDVRDQEIIRLLKEFEAEGEV</sequence>
<keyword evidence="9" id="KW-1185">Reference proteome</keyword>
<feature type="domain" description="Rieske" evidence="7">
    <location>
        <begin position="49"/>
        <end position="155"/>
    </location>
</feature>
<dbReference type="Proteomes" id="UP001064087">
    <property type="component" value="Chromosome"/>
</dbReference>
<dbReference type="Gene3D" id="2.102.10.10">
    <property type="entry name" value="Rieske [2Fe-2S] iron-sulphur domain"/>
    <property type="match status" value="1"/>
</dbReference>
<keyword evidence="8" id="KW-0223">Dioxygenase</keyword>
<organism evidence="8 9">
    <name type="scientific">Roseovarius pelagicus</name>
    <dbReference type="NCBI Taxonomy" id="2980108"/>
    <lineage>
        <taxon>Bacteria</taxon>
        <taxon>Pseudomonadati</taxon>
        <taxon>Pseudomonadota</taxon>
        <taxon>Alphaproteobacteria</taxon>
        <taxon>Rhodobacterales</taxon>
        <taxon>Roseobacteraceae</taxon>
        <taxon>Roseovarius</taxon>
    </lineage>
</organism>
<evidence type="ECO:0000259" key="7">
    <source>
        <dbReference type="PROSITE" id="PS51296"/>
    </source>
</evidence>
<dbReference type="InterPro" id="IPR017941">
    <property type="entry name" value="Rieske_2Fe-2S"/>
</dbReference>
<evidence type="ECO:0000256" key="5">
    <source>
        <dbReference type="ARBA" id="ARBA00023014"/>
    </source>
</evidence>
<evidence type="ECO:0000313" key="9">
    <source>
        <dbReference type="Proteomes" id="UP001064087"/>
    </source>
</evidence>
<dbReference type="GO" id="GO:0051213">
    <property type="term" value="F:dioxygenase activity"/>
    <property type="evidence" value="ECO:0007669"/>
    <property type="project" value="UniProtKB-KW"/>
</dbReference>
<evidence type="ECO:0000256" key="3">
    <source>
        <dbReference type="ARBA" id="ARBA00023002"/>
    </source>
</evidence>
<name>A0ABY6D9P6_9RHOB</name>
<feature type="compositionally biased region" description="Basic and acidic residues" evidence="6">
    <location>
        <begin position="327"/>
        <end position="337"/>
    </location>
</feature>
<dbReference type="PANTHER" id="PTHR21266">
    <property type="entry name" value="IRON-SULFUR DOMAIN CONTAINING PROTEIN"/>
    <property type="match status" value="1"/>
</dbReference>
<dbReference type="SUPFAM" id="SSF55961">
    <property type="entry name" value="Bet v1-like"/>
    <property type="match status" value="1"/>
</dbReference>
<dbReference type="Pfam" id="PF00355">
    <property type="entry name" value="Rieske"/>
    <property type="match status" value="1"/>
</dbReference>
<keyword evidence="3" id="KW-0560">Oxidoreductase</keyword>
<evidence type="ECO:0000256" key="2">
    <source>
        <dbReference type="ARBA" id="ARBA00022723"/>
    </source>
</evidence>
<evidence type="ECO:0000313" key="8">
    <source>
        <dbReference type="EMBL" id="UXX82862.1"/>
    </source>
</evidence>
<dbReference type="InterPro" id="IPR050584">
    <property type="entry name" value="Cholesterol_7-desaturase"/>
</dbReference>
<accession>A0ABY6D9P6</accession>
<dbReference type="EMBL" id="CP106738">
    <property type="protein sequence ID" value="UXX82862.1"/>
    <property type="molecule type" value="Genomic_DNA"/>
</dbReference>
<evidence type="ECO:0000256" key="4">
    <source>
        <dbReference type="ARBA" id="ARBA00023004"/>
    </source>
</evidence>
<proteinExistence type="predicted"/>
<dbReference type="CDD" id="cd08878">
    <property type="entry name" value="RHO_alpha_C_DMO-like"/>
    <property type="match status" value="1"/>
</dbReference>
<dbReference type="SUPFAM" id="SSF50022">
    <property type="entry name" value="ISP domain"/>
    <property type="match status" value="1"/>
</dbReference>
<keyword evidence="5" id="KW-0411">Iron-sulfur</keyword>
<reference evidence="8" key="1">
    <citation type="submission" date="2022-10" db="EMBL/GenBank/DDBJ databases">
        <title>Roseovarius pelagicus sp. nov., isolated from Arctic seawater.</title>
        <authorList>
            <person name="Hong Y.W."/>
            <person name="Hwang C.Y."/>
        </authorList>
    </citation>
    <scope>NUCLEOTIDE SEQUENCE</scope>
    <source>
        <strain evidence="8">HL-MP18</strain>
    </source>
</reference>
<dbReference type="PANTHER" id="PTHR21266:SF59">
    <property type="entry name" value="BLR4922 PROTEIN"/>
    <property type="match status" value="1"/>
</dbReference>
<dbReference type="Gene3D" id="3.90.380.10">
    <property type="entry name" value="Naphthalene 1,2-dioxygenase Alpha Subunit, Chain A, domain 1"/>
    <property type="match status" value="1"/>
</dbReference>
<feature type="region of interest" description="Disordered" evidence="6">
    <location>
        <begin position="327"/>
        <end position="357"/>
    </location>
</feature>
<gene>
    <name evidence="8" type="ORF">N7U68_17510</name>
</gene>
<dbReference type="PROSITE" id="PS51296">
    <property type="entry name" value="RIESKE"/>
    <property type="match status" value="1"/>
</dbReference>
<protein>
    <submittedName>
        <fullName evidence="8">Aromatic ring-hydroxylating dioxygenase subunit alpha</fullName>
    </submittedName>
</protein>
<keyword evidence="2" id="KW-0479">Metal-binding</keyword>
<keyword evidence="1" id="KW-0001">2Fe-2S</keyword>
<dbReference type="RefSeq" id="WP_263047652.1">
    <property type="nucleotide sequence ID" value="NZ_CP106738.1"/>
</dbReference>
<evidence type="ECO:0000256" key="1">
    <source>
        <dbReference type="ARBA" id="ARBA00022714"/>
    </source>
</evidence>
<dbReference type="InterPro" id="IPR036922">
    <property type="entry name" value="Rieske_2Fe-2S_sf"/>
</dbReference>